<proteinExistence type="predicted"/>
<evidence type="ECO:0000313" key="2">
    <source>
        <dbReference type="Proteomes" id="UP000694892"/>
    </source>
</evidence>
<protein>
    <submittedName>
        <fullName evidence="1">Uncharacterized protein</fullName>
    </submittedName>
</protein>
<reference evidence="2" key="1">
    <citation type="journal article" date="2016" name="Nature">
        <title>Genome evolution in the allotetraploid frog Xenopus laevis.</title>
        <authorList>
            <person name="Session A.M."/>
            <person name="Uno Y."/>
            <person name="Kwon T."/>
            <person name="Chapman J.A."/>
            <person name="Toyoda A."/>
            <person name="Takahashi S."/>
            <person name="Fukui A."/>
            <person name="Hikosaka A."/>
            <person name="Suzuki A."/>
            <person name="Kondo M."/>
            <person name="van Heeringen S.J."/>
            <person name="Quigley I."/>
            <person name="Heinz S."/>
            <person name="Ogino H."/>
            <person name="Ochi H."/>
            <person name="Hellsten U."/>
            <person name="Lyons J.B."/>
            <person name="Simakov O."/>
            <person name="Putnam N."/>
            <person name="Stites J."/>
            <person name="Kuroki Y."/>
            <person name="Tanaka T."/>
            <person name="Michiue T."/>
            <person name="Watanabe M."/>
            <person name="Bogdanovic O."/>
            <person name="Lister R."/>
            <person name="Georgiou G."/>
            <person name="Paranjpe S.S."/>
            <person name="van Kruijsbergen I."/>
            <person name="Shu S."/>
            <person name="Carlson J."/>
            <person name="Kinoshita T."/>
            <person name="Ohta Y."/>
            <person name="Mawaribuchi S."/>
            <person name="Jenkins J."/>
            <person name="Grimwood J."/>
            <person name="Schmutz J."/>
            <person name="Mitros T."/>
            <person name="Mozaffari S.V."/>
            <person name="Suzuki Y."/>
            <person name="Haramoto Y."/>
            <person name="Yamamoto T.S."/>
            <person name="Takagi C."/>
            <person name="Heald R."/>
            <person name="Miller K."/>
            <person name="Haudenschild C."/>
            <person name="Kitzman J."/>
            <person name="Nakayama T."/>
            <person name="Izutsu Y."/>
            <person name="Robert J."/>
            <person name="Fortriede J."/>
            <person name="Burns K."/>
            <person name="Lotay V."/>
            <person name="Karimi K."/>
            <person name="Yasuoka Y."/>
            <person name="Dichmann D.S."/>
            <person name="Flajnik M.F."/>
            <person name="Houston D.W."/>
            <person name="Shendure J."/>
            <person name="DuPasquier L."/>
            <person name="Vize P.D."/>
            <person name="Zorn A.M."/>
            <person name="Ito M."/>
            <person name="Marcotte E.M."/>
            <person name="Wallingford J.B."/>
            <person name="Ito Y."/>
            <person name="Asashima M."/>
            <person name="Ueno N."/>
            <person name="Matsuda Y."/>
            <person name="Veenstra G.J."/>
            <person name="Fujiyama A."/>
            <person name="Harland R.M."/>
            <person name="Taira M."/>
            <person name="Rokhsar D.S."/>
        </authorList>
    </citation>
    <scope>NUCLEOTIDE SEQUENCE [LARGE SCALE GENOMIC DNA]</scope>
    <source>
        <strain evidence="2">J</strain>
    </source>
</reference>
<evidence type="ECO:0000313" key="1">
    <source>
        <dbReference type="EMBL" id="OCT67155.1"/>
    </source>
</evidence>
<organism evidence="1 2">
    <name type="scientific">Xenopus laevis</name>
    <name type="common">African clawed frog</name>
    <dbReference type="NCBI Taxonomy" id="8355"/>
    <lineage>
        <taxon>Eukaryota</taxon>
        <taxon>Metazoa</taxon>
        <taxon>Chordata</taxon>
        <taxon>Craniata</taxon>
        <taxon>Vertebrata</taxon>
        <taxon>Euteleostomi</taxon>
        <taxon>Amphibia</taxon>
        <taxon>Batrachia</taxon>
        <taxon>Anura</taxon>
        <taxon>Pipoidea</taxon>
        <taxon>Pipidae</taxon>
        <taxon>Xenopodinae</taxon>
        <taxon>Xenopus</taxon>
        <taxon>Xenopus</taxon>
    </lineage>
</organism>
<dbReference type="AlphaFoldDB" id="A0A974C785"/>
<gene>
    <name evidence="1" type="ORF">XELAEV_18038438mg</name>
</gene>
<name>A0A974C785_XENLA</name>
<dbReference type="EMBL" id="CM004480">
    <property type="protein sequence ID" value="OCT67155.1"/>
    <property type="molecule type" value="Genomic_DNA"/>
</dbReference>
<dbReference type="Proteomes" id="UP000694892">
    <property type="component" value="Chromosome 8L"/>
</dbReference>
<sequence length="90" mass="10636">MMQVQAKFISRGRCCPLQNTQQAGQEGQGRSGVSRSSRKHNLLFECLTSFCKQWCLLRHHKTLKNKEPWYRRARNPPHKNELHCCLKQEK</sequence>
<accession>A0A974C785</accession>